<reference evidence="1" key="1">
    <citation type="submission" date="2022-09" db="EMBL/GenBank/DDBJ databases">
        <title>Fusarium specimens isolated from Avocado Roots.</title>
        <authorList>
            <person name="Stajich J."/>
            <person name="Roper C."/>
            <person name="Heimlech-Rivalta G."/>
        </authorList>
    </citation>
    <scope>NUCLEOTIDE SEQUENCE</scope>
    <source>
        <strain evidence="1">CF00136</strain>
    </source>
</reference>
<comment type="caution">
    <text evidence="1">The sequence shown here is derived from an EMBL/GenBank/DDBJ whole genome shotgun (WGS) entry which is preliminary data.</text>
</comment>
<name>A0A9W8VAI8_9HYPO</name>
<proteinExistence type="predicted"/>
<dbReference type="EMBL" id="JAOQAZ010000023">
    <property type="protein sequence ID" value="KAJ4253932.1"/>
    <property type="molecule type" value="Genomic_DNA"/>
</dbReference>
<keyword evidence="2" id="KW-1185">Reference proteome</keyword>
<gene>
    <name evidence="1" type="ORF">NW762_010330</name>
</gene>
<dbReference type="Proteomes" id="UP001152049">
    <property type="component" value="Unassembled WGS sequence"/>
</dbReference>
<evidence type="ECO:0000313" key="1">
    <source>
        <dbReference type="EMBL" id="KAJ4253932.1"/>
    </source>
</evidence>
<organism evidence="1 2">
    <name type="scientific">Fusarium torreyae</name>
    <dbReference type="NCBI Taxonomy" id="1237075"/>
    <lineage>
        <taxon>Eukaryota</taxon>
        <taxon>Fungi</taxon>
        <taxon>Dikarya</taxon>
        <taxon>Ascomycota</taxon>
        <taxon>Pezizomycotina</taxon>
        <taxon>Sordariomycetes</taxon>
        <taxon>Hypocreomycetidae</taxon>
        <taxon>Hypocreales</taxon>
        <taxon>Nectriaceae</taxon>
        <taxon>Fusarium</taxon>
    </lineage>
</organism>
<accession>A0A9W8VAI8</accession>
<sequence length="69" mass="7804">MEIATSELPVFVRQECPGKSMEQAIEILSERATFSFFASIPGLCENTRSEYDLHHSTRNDLDNSTLILL</sequence>
<evidence type="ECO:0000313" key="2">
    <source>
        <dbReference type="Proteomes" id="UP001152049"/>
    </source>
</evidence>
<protein>
    <submittedName>
        <fullName evidence="1">Uncharacterized protein</fullName>
    </submittedName>
</protein>
<dbReference type="AlphaFoldDB" id="A0A9W8VAI8"/>